<evidence type="ECO:0000313" key="3">
    <source>
        <dbReference type="Proteomes" id="UP001595701"/>
    </source>
</evidence>
<dbReference type="EMBL" id="JBHRWR010000002">
    <property type="protein sequence ID" value="MFC3571972.1"/>
    <property type="molecule type" value="Genomic_DNA"/>
</dbReference>
<dbReference type="RefSeq" id="WP_310781411.1">
    <property type="nucleotide sequence ID" value="NZ_JBHRWR010000002.1"/>
</dbReference>
<dbReference type="Proteomes" id="UP001595701">
    <property type="component" value="Unassembled WGS sequence"/>
</dbReference>
<accession>A0ABV7S6I1</accession>
<sequence length="93" mass="9652">MISGPPRPTGIISTATTHSGAVSGSTARTTIPAAISNSPPVIDTLRPTLPTSRVEAGVSSAEKAIIGRNATPVAIAYRPRSCWKYRLNKNGIP</sequence>
<keyword evidence="3" id="KW-1185">Reference proteome</keyword>
<reference evidence="3" key="1">
    <citation type="journal article" date="2019" name="Int. J. Syst. Evol. Microbiol.">
        <title>The Global Catalogue of Microorganisms (GCM) 10K type strain sequencing project: providing services to taxonomists for standard genome sequencing and annotation.</title>
        <authorList>
            <consortium name="The Broad Institute Genomics Platform"/>
            <consortium name="The Broad Institute Genome Sequencing Center for Infectious Disease"/>
            <person name="Wu L."/>
            <person name="Ma J."/>
        </authorList>
    </citation>
    <scope>NUCLEOTIDE SEQUENCE [LARGE SCALE GENOMIC DNA]</scope>
    <source>
        <strain evidence="3">CGMCC 4.7035</strain>
    </source>
</reference>
<evidence type="ECO:0000313" key="2">
    <source>
        <dbReference type="EMBL" id="MFC3571972.1"/>
    </source>
</evidence>
<evidence type="ECO:0000256" key="1">
    <source>
        <dbReference type="SAM" id="MobiDB-lite"/>
    </source>
</evidence>
<feature type="compositionally biased region" description="Polar residues" evidence="1">
    <location>
        <begin position="11"/>
        <end position="24"/>
    </location>
</feature>
<comment type="caution">
    <text evidence="2">The sequence shown here is derived from an EMBL/GenBank/DDBJ whole genome shotgun (WGS) entry which is preliminary data.</text>
</comment>
<feature type="region of interest" description="Disordered" evidence="1">
    <location>
        <begin position="1"/>
        <end position="24"/>
    </location>
</feature>
<proteinExistence type="predicted"/>
<name>A0ABV7S6I1_9ACTN</name>
<organism evidence="2 3">
    <name type="scientific">Streptomyces yaanensis</name>
    <dbReference type="NCBI Taxonomy" id="1142239"/>
    <lineage>
        <taxon>Bacteria</taxon>
        <taxon>Bacillati</taxon>
        <taxon>Actinomycetota</taxon>
        <taxon>Actinomycetes</taxon>
        <taxon>Kitasatosporales</taxon>
        <taxon>Streptomycetaceae</taxon>
        <taxon>Streptomyces</taxon>
    </lineage>
</organism>
<gene>
    <name evidence="2" type="ORF">ACFOZ0_01420</name>
</gene>
<protein>
    <submittedName>
        <fullName evidence="2">Uncharacterized protein</fullName>
    </submittedName>
</protein>